<keyword evidence="3" id="KW-1185">Reference proteome</keyword>
<dbReference type="Proteomes" id="UP001237642">
    <property type="component" value="Unassembled WGS sequence"/>
</dbReference>
<dbReference type="EMBL" id="JAUIZM010000002">
    <property type="protein sequence ID" value="KAK1396233.1"/>
    <property type="molecule type" value="Genomic_DNA"/>
</dbReference>
<proteinExistence type="predicted"/>
<keyword evidence="1" id="KW-1133">Transmembrane helix</keyword>
<protein>
    <submittedName>
        <fullName evidence="2">Uncharacterized protein</fullName>
    </submittedName>
</protein>
<name>A0AAD8J365_9APIA</name>
<accession>A0AAD8J365</accession>
<keyword evidence="1" id="KW-0472">Membrane</keyword>
<keyword evidence="1" id="KW-0812">Transmembrane</keyword>
<evidence type="ECO:0000256" key="1">
    <source>
        <dbReference type="SAM" id="Phobius"/>
    </source>
</evidence>
<gene>
    <name evidence="2" type="ORF">POM88_006096</name>
</gene>
<sequence length="103" mass="11820">MLRRLHKSKVIEWKSSYSSLMEVAWKARGANGESFSFPFKCSTTIILSVIFIMWCTDFVSLAAKHFSMKWRNCTSTNIIYLIRNLVKLLSFSKHSCAFIAGNS</sequence>
<organism evidence="2 3">
    <name type="scientific">Heracleum sosnowskyi</name>
    <dbReference type="NCBI Taxonomy" id="360622"/>
    <lineage>
        <taxon>Eukaryota</taxon>
        <taxon>Viridiplantae</taxon>
        <taxon>Streptophyta</taxon>
        <taxon>Embryophyta</taxon>
        <taxon>Tracheophyta</taxon>
        <taxon>Spermatophyta</taxon>
        <taxon>Magnoliopsida</taxon>
        <taxon>eudicotyledons</taxon>
        <taxon>Gunneridae</taxon>
        <taxon>Pentapetalae</taxon>
        <taxon>asterids</taxon>
        <taxon>campanulids</taxon>
        <taxon>Apiales</taxon>
        <taxon>Apiaceae</taxon>
        <taxon>Apioideae</taxon>
        <taxon>apioid superclade</taxon>
        <taxon>Tordylieae</taxon>
        <taxon>Tordyliinae</taxon>
        <taxon>Heracleum</taxon>
    </lineage>
</organism>
<feature type="transmembrane region" description="Helical" evidence="1">
    <location>
        <begin position="45"/>
        <end position="63"/>
    </location>
</feature>
<evidence type="ECO:0000313" key="2">
    <source>
        <dbReference type="EMBL" id="KAK1396233.1"/>
    </source>
</evidence>
<comment type="caution">
    <text evidence="2">The sequence shown here is derived from an EMBL/GenBank/DDBJ whole genome shotgun (WGS) entry which is preliminary data.</text>
</comment>
<dbReference type="AlphaFoldDB" id="A0AAD8J365"/>
<evidence type="ECO:0000313" key="3">
    <source>
        <dbReference type="Proteomes" id="UP001237642"/>
    </source>
</evidence>
<reference evidence="2" key="1">
    <citation type="submission" date="2023-02" db="EMBL/GenBank/DDBJ databases">
        <title>Genome of toxic invasive species Heracleum sosnowskyi carries increased number of genes despite the absence of recent whole-genome duplications.</title>
        <authorList>
            <person name="Schelkunov M."/>
            <person name="Shtratnikova V."/>
            <person name="Makarenko M."/>
            <person name="Klepikova A."/>
            <person name="Omelchenko D."/>
            <person name="Novikova G."/>
            <person name="Obukhova E."/>
            <person name="Bogdanov V."/>
            <person name="Penin A."/>
            <person name="Logacheva M."/>
        </authorList>
    </citation>
    <scope>NUCLEOTIDE SEQUENCE</scope>
    <source>
        <strain evidence="2">Hsosn_3</strain>
        <tissue evidence="2">Leaf</tissue>
    </source>
</reference>
<reference evidence="2" key="2">
    <citation type="submission" date="2023-05" db="EMBL/GenBank/DDBJ databases">
        <authorList>
            <person name="Schelkunov M.I."/>
        </authorList>
    </citation>
    <scope>NUCLEOTIDE SEQUENCE</scope>
    <source>
        <strain evidence="2">Hsosn_3</strain>
        <tissue evidence="2">Leaf</tissue>
    </source>
</reference>